<dbReference type="EnsemblPlants" id="Pp3c19_8210V3.1">
    <property type="protein sequence ID" value="PAC:32939698.CDS.1"/>
    <property type="gene ID" value="Pp3c19_8210"/>
</dbReference>
<dbReference type="EMBL" id="ABEU02000019">
    <property type="protein sequence ID" value="PNR34057.1"/>
    <property type="molecule type" value="Genomic_DNA"/>
</dbReference>
<feature type="transmembrane region" description="Helical" evidence="1">
    <location>
        <begin position="28"/>
        <end position="50"/>
    </location>
</feature>
<dbReference type="Proteomes" id="UP000006727">
    <property type="component" value="Chromosome 19"/>
</dbReference>
<keyword evidence="1" id="KW-0812">Transmembrane</keyword>
<reference evidence="3" key="3">
    <citation type="submission" date="2020-12" db="UniProtKB">
        <authorList>
            <consortium name="EnsemblPlants"/>
        </authorList>
    </citation>
    <scope>IDENTIFICATION</scope>
</reference>
<dbReference type="InParanoid" id="A0A2K1IXQ6"/>
<accession>A0A2K1IXQ6</accession>
<evidence type="ECO:0000256" key="1">
    <source>
        <dbReference type="SAM" id="Phobius"/>
    </source>
</evidence>
<protein>
    <submittedName>
        <fullName evidence="2 3">Uncharacterized protein</fullName>
    </submittedName>
</protein>
<organism evidence="2">
    <name type="scientific">Physcomitrium patens</name>
    <name type="common">Spreading-leaved earth moss</name>
    <name type="synonym">Physcomitrella patens</name>
    <dbReference type="NCBI Taxonomy" id="3218"/>
    <lineage>
        <taxon>Eukaryota</taxon>
        <taxon>Viridiplantae</taxon>
        <taxon>Streptophyta</taxon>
        <taxon>Embryophyta</taxon>
        <taxon>Bryophyta</taxon>
        <taxon>Bryophytina</taxon>
        <taxon>Bryopsida</taxon>
        <taxon>Funariidae</taxon>
        <taxon>Funariales</taxon>
        <taxon>Funariaceae</taxon>
        <taxon>Physcomitrium</taxon>
    </lineage>
</organism>
<sequence>MLVMVKNPSPPLSFAELDQQCFLFSSSVFAPLSVFSSSFHMLILTVGGLLRGWYAVPWRSRDVVCSRDSWMFRSICTALVITT</sequence>
<gene>
    <name evidence="2" type="ORF">PHYPA_023873</name>
</gene>
<keyword evidence="4" id="KW-1185">Reference proteome</keyword>
<reference evidence="2 4" key="2">
    <citation type="journal article" date="2018" name="Plant J.">
        <title>The Physcomitrella patens chromosome-scale assembly reveals moss genome structure and evolution.</title>
        <authorList>
            <person name="Lang D."/>
            <person name="Ullrich K.K."/>
            <person name="Murat F."/>
            <person name="Fuchs J."/>
            <person name="Jenkins J."/>
            <person name="Haas F.B."/>
            <person name="Piednoel M."/>
            <person name="Gundlach H."/>
            <person name="Van Bel M."/>
            <person name="Meyberg R."/>
            <person name="Vives C."/>
            <person name="Morata J."/>
            <person name="Symeonidi A."/>
            <person name="Hiss M."/>
            <person name="Muchero W."/>
            <person name="Kamisugi Y."/>
            <person name="Saleh O."/>
            <person name="Blanc G."/>
            <person name="Decker E.L."/>
            <person name="van Gessel N."/>
            <person name="Grimwood J."/>
            <person name="Hayes R.D."/>
            <person name="Graham S.W."/>
            <person name="Gunter L.E."/>
            <person name="McDaniel S.F."/>
            <person name="Hoernstein S.N.W."/>
            <person name="Larsson A."/>
            <person name="Li F.W."/>
            <person name="Perroud P.F."/>
            <person name="Phillips J."/>
            <person name="Ranjan P."/>
            <person name="Rokshar D.S."/>
            <person name="Rothfels C.J."/>
            <person name="Schneider L."/>
            <person name="Shu S."/>
            <person name="Stevenson D.W."/>
            <person name="Thummler F."/>
            <person name="Tillich M."/>
            <person name="Villarreal Aguilar J.C."/>
            <person name="Widiez T."/>
            <person name="Wong G.K."/>
            <person name="Wymore A."/>
            <person name="Zhang Y."/>
            <person name="Zimmer A.D."/>
            <person name="Quatrano R.S."/>
            <person name="Mayer K.F.X."/>
            <person name="Goodstein D."/>
            <person name="Casacuberta J.M."/>
            <person name="Vandepoele K."/>
            <person name="Reski R."/>
            <person name="Cuming A.C."/>
            <person name="Tuskan G.A."/>
            <person name="Maumus F."/>
            <person name="Salse J."/>
            <person name="Schmutz J."/>
            <person name="Rensing S.A."/>
        </authorList>
    </citation>
    <scope>NUCLEOTIDE SEQUENCE [LARGE SCALE GENOMIC DNA]</scope>
    <source>
        <strain evidence="3 4">cv. Gransden 2004</strain>
    </source>
</reference>
<reference evidence="2 4" key="1">
    <citation type="journal article" date="2008" name="Science">
        <title>The Physcomitrella genome reveals evolutionary insights into the conquest of land by plants.</title>
        <authorList>
            <person name="Rensing S."/>
            <person name="Lang D."/>
            <person name="Zimmer A."/>
            <person name="Terry A."/>
            <person name="Salamov A."/>
            <person name="Shapiro H."/>
            <person name="Nishiyama T."/>
            <person name="Perroud P.-F."/>
            <person name="Lindquist E."/>
            <person name="Kamisugi Y."/>
            <person name="Tanahashi T."/>
            <person name="Sakakibara K."/>
            <person name="Fujita T."/>
            <person name="Oishi K."/>
            <person name="Shin-I T."/>
            <person name="Kuroki Y."/>
            <person name="Toyoda A."/>
            <person name="Suzuki Y."/>
            <person name="Hashimoto A."/>
            <person name="Yamaguchi K."/>
            <person name="Sugano A."/>
            <person name="Kohara Y."/>
            <person name="Fujiyama A."/>
            <person name="Anterola A."/>
            <person name="Aoki S."/>
            <person name="Ashton N."/>
            <person name="Barbazuk W.B."/>
            <person name="Barker E."/>
            <person name="Bennetzen J."/>
            <person name="Bezanilla M."/>
            <person name="Blankenship R."/>
            <person name="Cho S.H."/>
            <person name="Dutcher S."/>
            <person name="Estelle M."/>
            <person name="Fawcett J.A."/>
            <person name="Gundlach H."/>
            <person name="Hanada K."/>
            <person name="Heyl A."/>
            <person name="Hicks K.A."/>
            <person name="Hugh J."/>
            <person name="Lohr M."/>
            <person name="Mayer K."/>
            <person name="Melkozernov A."/>
            <person name="Murata T."/>
            <person name="Nelson D."/>
            <person name="Pils B."/>
            <person name="Prigge M."/>
            <person name="Reiss B."/>
            <person name="Renner T."/>
            <person name="Rombauts S."/>
            <person name="Rushton P."/>
            <person name="Sanderfoot A."/>
            <person name="Schween G."/>
            <person name="Shiu S.-H."/>
            <person name="Stueber K."/>
            <person name="Theodoulou F.L."/>
            <person name="Tu H."/>
            <person name="Van de Peer Y."/>
            <person name="Verrier P.J."/>
            <person name="Waters E."/>
            <person name="Wood A."/>
            <person name="Yang L."/>
            <person name="Cove D."/>
            <person name="Cuming A."/>
            <person name="Hasebe M."/>
            <person name="Lucas S."/>
            <person name="Mishler D.B."/>
            <person name="Reski R."/>
            <person name="Grigoriev I."/>
            <person name="Quatrano R.S."/>
            <person name="Boore J.L."/>
        </authorList>
    </citation>
    <scope>NUCLEOTIDE SEQUENCE [LARGE SCALE GENOMIC DNA]</scope>
    <source>
        <strain evidence="3 4">cv. Gransden 2004</strain>
    </source>
</reference>
<keyword evidence="1" id="KW-0472">Membrane</keyword>
<dbReference type="Gramene" id="Pp3c19_8210V3.1">
    <property type="protein sequence ID" value="PAC:32939698.CDS.1"/>
    <property type="gene ID" value="Pp3c19_8210"/>
</dbReference>
<keyword evidence="1" id="KW-1133">Transmembrane helix</keyword>
<evidence type="ECO:0000313" key="2">
    <source>
        <dbReference type="EMBL" id="PNR34057.1"/>
    </source>
</evidence>
<dbReference type="AlphaFoldDB" id="A0A2K1IXQ6"/>
<proteinExistence type="predicted"/>
<name>A0A2K1IXQ6_PHYPA</name>
<evidence type="ECO:0000313" key="4">
    <source>
        <dbReference type="Proteomes" id="UP000006727"/>
    </source>
</evidence>
<evidence type="ECO:0000313" key="3">
    <source>
        <dbReference type="EnsemblPlants" id="PAC:32939698.CDS.1"/>
    </source>
</evidence>